<accession>A0ABR3V2K8</accession>
<feature type="region of interest" description="Disordered" evidence="1">
    <location>
        <begin position="398"/>
        <end position="492"/>
    </location>
</feature>
<feature type="compositionally biased region" description="Low complexity" evidence="1">
    <location>
        <begin position="433"/>
        <end position="452"/>
    </location>
</feature>
<comment type="caution">
    <text evidence="2">The sequence shown here is derived from an EMBL/GenBank/DDBJ whole genome shotgun (WGS) entry which is preliminary data.</text>
</comment>
<evidence type="ECO:0000313" key="2">
    <source>
        <dbReference type="EMBL" id="KAL1836009.1"/>
    </source>
</evidence>
<keyword evidence="3" id="KW-1185">Reference proteome</keyword>
<evidence type="ECO:0000313" key="3">
    <source>
        <dbReference type="Proteomes" id="UP001583172"/>
    </source>
</evidence>
<name>A0ABR3V2K8_HUMIN</name>
<evidence type="ECO:0000256" key="1">
    <source>
        <dbReference type="SAM" id="MobiDB-lite"/>
    </source>
</evidence>
<protein>
    <submittedName>
        <fullName evidence="2">Uncharacterized protein</fullName>
    </submittedName>
</protein>
<dbReference type="EMBL" id="JAZGSY010000483">
    <property type="protein sequence ID" value="KAL1836009.1"/>
    <property type="molecule type" value="Genomic_DNA"/>
</dbReference>
<proteinExistence type="predicted"/>
<gene>
    <name evidence="2" type="ORF">VTJ49DRAFT_5691</name>
</gene>
<dbReference type="Proteomes" id="UP001583172">
    <property type="component" value="Unassembled WGS sequence"/>
</dbReference>
<feature type="compositionally biased region" description="Basic and acidic residues" evidence="1">
    <location>
        <begin position="460"/>
        <end position="472"/>
    </location>
</feature>
<sequence length="492" mass="57404">MEASKVLAVEVTDFTDEDLDEYFTKHGRLINVRDPENLPPSFIERLRGRARNQSPTLLSRPVDLDKVSAQLEKVATDRRKPDWEVYSIGGQTYRYCGRMYGGTDIVLSGSTFSTPSSLGCRSPEDPYLTNLRLEREAHDKLVNEGGRPWYPIHRLEKIAEHPERHRHLLRYFQEGDHQNCEALTVFGTQLLRWRGFRVWQMKRRNEFQGRIDEYTAWAKRFLKKRCSYPVPVDFDFDEDLERQHPLTQWIEYLTYEYNFLHTRYSWHLRRTRWYRAQWKALVDSGVLKPHETEDFLLQWEPCLERCAEKERAERAVELALQAVEQGARGDPSAAQARLHEAQERLAAVKRRTGLIFNYIQKTFAYREARRFSQRHEILLQWVKGQLDMILREELEKKAEDNPPCSILEEHKVVPSITVARNDDDETEEKGAGQPEPSSSPDQQQDTVSTTQQAPPTAACRLEDSGSLKRTRDDDADALADRTTPLKRLKCGS</sequence>
<reference evidence="2 3" key="1">
    <citation type="journal article" date="2024" name="Commun. Biol.">
        <title>Comparative genomic analysis of thermophilic fungi reveals convergent evolutionary adaptations and gene losses.</title>
        <authorList>
            <person name="Steindorff A.S."/>
            <person name="Aguilar-Pontes M.V."/>
            <person name="Robinson A.J."/>
            <person name="Andreopoulos B."/>
            <person name="LaButti K."/>
            <person name="Kuo A."/>
            <person name="Mondo S."/>
            <person name="Riley R."/>
            <person name="Otillar R."/>
            <person name="Haridas S."/>
            <person name="Lipzen A."/>
            <person name="Grimwood J."/>
            <person name="Schmutz J."/>
            <person name="Clum A."/>
            <person name="Reid I.D."/>
            <person name="Moisan M.C."/>
            <person name="Butler G."/>
            <person name="Nguyen T.T.M."/>
            <person name="Dewar K."/>
            <person name="Conant G."/>
            <person name="Drula E."/>
            <person name="Henrissat B."/>
            <person name="Hansel C."/>
            <person name="Singer S."/>
            <person name="Hutchinson M.I."/>
            <person name="de Vries R.P."/>
            <person name="Natvig D.O."/>
            <person name="Powell A.J."/>
            <person name="Tsang A."/>
            <person name="Grigoriev I.V."/>
        </authorList>
    </citation>
    <scope>NUCLEOTIDE SEQUENCE [LARGE SCALE GENOMIC DNA]</scope>
    <source>
        <strain evidence="2 3">CBS 620.91</strain>
    </source>
</reference>
<organism evidence="2 3">
    <name type="scientific">Humicola insolens</name>
    <name type="common">Soft-rot fungus</name>
    <dbReference type="NCBI Taxonomy" id="85995"/>
    <lineage>
        <taxon>Eukaryota</taxon>
        <taxon>Fungi</taxon>
        <taxon>Dikarya</taxon>
        <taxon>Ascomycota</taxon>
        <taxon>Pezizomycotina</taxon>
        <taxon>Sordariomycetes</taxon>
        <taxon>Sordariomycetidae</taxon>
        <taxon>Sordariales</taxon>
        <taxon>Chaetomiaceae</taxon>
        <taxon>Mycothermus</taxon>
    </lineage>
</organism>